<reference evidence="3" key="2">
    <citation type="submission" date="2016-02" db="EMBL/GenBank/DDBJ databases">
        <title>Draft genome sequence of five rapidly growing Mycobacterium species.</title>
        <authorList>
            <person name="Katahira K."/>
            <person name="Gotou Y."/>
            <person name="Iida K."/>
            <person name="Ogura Y."/>
            <person name="Hayashi T."/>
        </authorList>
    </citation>
    <scope>NUCLEOTIDE SEQUENCE [LARGE SCALE GENOMIC DNA]</scope>
    <source>
        <strain evidence="3">JCM6362</strain>
    </source>
</reference>
<feature type="compositionally biased region" description="Gly residues" evidence="1">
    <location>
        <begin position="354"/>
        <end position="364"/>
    </location>
</feature>
<organism evidence="2 3">
    <name type="scientific">Mycolicibacterium thermoresistibile</name>
    <name type="common">Mycobacterium thermoresistibile</name>
    <dbReference type="NCBI Taxonomy" id="1797"/>
    <lineage>
        <taxon>Bacteria</taxon>
        <taxon>Bacillati</taxon>
        <taxon>Actinomycetota</taxon>
        <taxon>Actinomycetes</taxon>
        <taxon>Mycobacteriales</taxon>
        <taxon>Mycobacteriaceae</taxon>
        <taxon>Mycolicibacterium</taxon>
    </lineage>
</organism>
<comment type="caution">
    <text evidence="2">The sequence shown here is derived from an EMBL/GenBank/DDBJ whole genome shotgun (WGS) entry which is preliminary data.</text>
</comment>
<accession>A0A124E7X4</accession>
<sequence length="379" mass="39434">MAPVPVVGPAHPPRSGVRRFPRLCAWVAVVCIATAAVVAPPGPAESRLGIFSADGPGAGPMTLTVAALPLADRYDELRPLLNHRAAQLHWVTQFLPVPGNVRFHTWAFYTHVVDPVVASAVRNAANVIDGAASVDTALERLAVDTRAALRDFVAAELSGHTNVVPPDSDANGAVTPWLYWAIEVATAPLYYLPVPSALIVQVPIVARFAVDVAAGIAENLSAVLHGTRTPHDALRNLAEVVQTEAVPRLIAAERAVFTPPPPPDTPSNRPPDDDSLPAPLPAPAPATKSAAALRVDDPTGPRRHPRGIRPRPSRSHPSGPPVSDRGGTQPDQTAQTVPRGVHRPPRWHRADLGAGIGGGVGTGGAPAPTPDTGPAGDPG</sequence>
<feature type="compositionally biased region" description="Low complexity" evidence="1">
    <location>
        <begin position="370"/>
        <end position="379"/>
    </location>
</feature>
<dbReference type="Proteomes" id="UP000069654">
    <property type="component" value="Unassembled WGS sequence"/>
</dbReference>
<dbReference type="AlphaFoldDB" id="A0A124E7X4"/>
<evidence type="ECO:0000256" key="1">
    <source>
        <dbReference type="SAM" id="MobiDB-lite"/>
    </source>
</evidence>
<feature type="compositionally biased region" description="Basic residues" evidence="1">
    <location>
        <begin position="301"/>
        <end position="314"/>
    </location>
</feature>
<dbReference type="RefSeq" id="WP_131588062.1">
    <property type="nucleotide sequence ID" value="NZ_BCTB01000004.1"/>
</dbReference>
<evidence type="ECO:0000313" key="3">
    <source>
        <dbReference type="Proteomes" id="UP000069654"/>
    </source>
</evidence>
<reference evidence="2 3" key="1">
    <citation type="journal article" date="2016" name="Genome Announc.">
        <title>Draft Genome Sequences of Five Rapidly Growing Mycobacterium Species, M. thermoresistibile, M. fortuitum subsp. acetamidolyticum, M. canariasense, M. brisbanense, and M. novocastrense.</title>
        <authorList>
            <person name="Katahira K."/>
            <person name="Ogura Y."/>
            <person name="Gotoh Y."/>
            <person name="Hayashi T."/>
        </authorList>
    </citation>
    <scope>NUCLEOTIDE SEQUENCE [LARGE SCALE GENOMIC DNA]</scope>
    <source>
        <strain evidence="2 3">JCM6362</strain>
    </source>
</reference>
<name>A0A124E7X4_MYCTH</name>
<dbReference type="EMBL" id="BCTB01000004">
    <property type="protein sequence ID" value="GAT13944.1"/>
    <property type="molecule type" value="Genomic_DNA"/>
</dbReference>
<dbReference type="STRING" id="1797.RMCT_0915"/>
<feature type="compositionally biased region" description="Pro residues" evidence="1">
    <location>
        <begin position="258"/>
        <end position="269"/>
    </location>
</feature>
<evidence type="ECO:0000313" key="2">
    <source>
        <dbReference type="EMBL" id="GAT13944.1"/>
    </source>
</evidence>
<gene>
    <name evidence="2" type="ORF">RMCT_0915</name>
</gene>
<proteinExistence type="predicted"/>
<feature type="region of interest" description="Disordered" evidence="1">
    <location>
        <begin position="253"/>
        <end position="379"/>
    </location>
</feature>
<protein>
    <submittedName>
        <fullName evidence="2">Uncharacterized protein</fullName>
    </submittedName>
</protein>